<dbReference type="PANTHER" id="PTHR33416">
    <property type="entry name" value="NUCLEAR PORE COMPLEX PROTEIN NUP1"/>
    <property type="match status" value="1"/>
</dbReference>
<accession>A0A8S0Q852</accession>
<dbReference type="Gramene" id="OE9A088237T1">
    <property type="protein sequence ID" value="OE9A088237C1"/>
    <property type="gene ID" value="OE9A088237"/>
</dbReference>
<evidence type="ECO:0000256" key="1">
    <source>
        <dbReference type="SAM" id="MobiDB-lite"/>
    </source>
</evidence>
<feature type="compositionally biased region" description="Basic residues" evidence="1">
    <location>
        <begin position="31"/>
        <end position="41"/>
    </location>
</feature>
<comment type="caution">
    <text evidence="2">The sequence shown here is derived from an EMBL/GenBank/DDBJ whole genome shotgun (WGS) entry which is preliminary data.</text>
</comment>
<gene>
    <name evidence="2" type="ORF">OLEA9_A088237</name>
</gene>
<feature type="compositionally biased region" description="Polar residues" evidence="1">
    <location>
        <begin position="1"/>
        <end position="16"/>
    </location>
</feature>
<feature type="region of interest" description="Disordered" evidence="1">
    <location>
        <begin position="1"/>
        <end position="43"/>
    </location>
</feature>
<organism evidence="2 3">
    <name type="scientific">Olea europaea subsp. europaea</name>
    <dbReference type="NCBI Taxonomy" id="158383"/>
    <lineage>
        <taxon>Eukaryota</taxon>
        <taxon>Viridiplantae</taxon>
        <taxon>Streptophyta</taxon>
        <taxon>Embryophyta</taxon>
        <taxon>Tracheophyta</taxon>
        <taxon>Spermatophyta</taxon>
        <taxon>Magnoliopsida</taxon>
        <taxon>eudicotyledons</taxon>
        <taxon>Gunneridae</taxon>
        <taxon>Pentapetalae</taxon>
        <taxon>asterids</taxon>
        <taxon>lamiids</taxon>
        <taxon>Lamiales</taxon>
        <taxon>Oleaceae</taxon>
        <taxon>Oleeae</taxon>
        <taxon>Olea</taxon>
    </lineage>
</organism>
<dbReference type="AlphaFoldDB" id="A0A8S0Q852"/>
<dbReference type="GO" id="GO:0016973">
    <property type="term" value="P:poly(A)+ mRNA export from nucleus"/>
    <property type="evidence" value="ECO:0007669"/>
    <property type="project" value="TreeGrafter"/>
</dbReference>
<dbReference type="GO" id="GO:0071763">
    <property type="term" value="P:nuclear membrane organization"/>
    <property type="evidence" value="ECO:0007669"/>
    <property type="project" value="TreeGrafter"/>
</dbReference>
<proteinExistence type="predicted"/>
<reference evidence="2 3" key="1">
    <citation type="submission" date="2019-12" db="EMBL/GenBank/DDBJ databases">
        <authorList>
            <person name="Alioto T."/>
            <person name="Alioto T."/>
            <person name="Gomez Garrido J."/>
        </authorList>
    </citation>
    <scope>NUCLEOTIDE SEQUENCE [LARGE SCALE GENOMIC DNA]</scope>
</reference>
<sequence length="104" mass="11231">MATTSKGGVTTNTDGIASSYDGGDGEGMGGKLRRRPSRRANHTTLYDRPFSVFSGITTFTTNNNNSSGLNKLVMDLTSKLISYGAHHFFASIFCNRFPPPPQLP</sequence>
<keyword evidence="3" id="KW-1185">Reference proteome</keyword>
<evidence type="ECO:0000313" key="2">
    <source>
        <dbReference type="EMBL" id="CAA2962465.1"/>
    </source>
</evidence>
<dbReference type="Proteomes" id="UP000594638">
    <property type="component" value="Unassembled WGS sequence"/>
</dbReference>
<evidence type="ECO:0000313" key="3">
    <source>
        <dbReference type="Proteomes" id="UP000594638"/>
    </source>
</evidence>
<protein>
    <submittedName>
        <fullName evidence="2">Uncharacterized protein</fullName>
    </submittedName>
</protein>
<dbReference type="OrthoDB" id="653468at2759"/>
<dbReference type="GO" id="GO:0005635">
    <property type="term" value="C:nuclear envelope"/>
    <property type="evidence" value="ECO:0007669"/>
    <property type="project" value="TreeGrafter"/>
</dbReference>
<feature type="non-terminal residue" evidence="2">
    <location>
        <position position="104"/>
    </location>
</feature>
<dbReference type="PANTHER" id="PTHR33416:SF20">
    <property type="entry name" value="NUCLEAR PORE COMPLEX PROTEIN NUP1"/>
    <property type="match status" value="1"/>
</dbReference>
<name>A0A8S0Q852_OLEEU</name>
<dbReference type="EMBL" id="CACTIH010000999">
    <property type="protein sequence ID" value="CAA2962465.1"/>
    <property type="molecule type" value="Genomic_DNA"/>
</dbReference>